<dbReference type="AlphaFoldDB" id="A0A0C2VL61"/>
<accession>A0A0C2VL61</accession>
<name>A0A0C2VL61_9BACL</name>
<dbReference type="STRING" id="889306.KP78_27410"/>
<comment type="caution">
    <text evidence="1">The sequence shown here is derived from an EMBL/GenBank/DDBJ whole genome shotgun (WGS) entry which is preliminary data.</text>
</comment>
<protein>
    <submittedName>
        <fullName evidence="1">Uncharacterized protein</fullName>
    </submittedName>
</protein>
<dbReference type="Proteomes" id="UP000031938">
    <property type="component" value="Unassembled WGS sequence"/>
</dbReference>
<gene>
    <name evidence="1" type="ORF">KP78_27410</name>
</gene>
<evidence type="ECO:0000313" key="1">
    <source>
        <dbReference type="EMBL" id="KIL45196.1"/>
    </source>
</evidence>
<proteinExistence type="predicted"/>
<evidence type="ECO:0000313" key="2">
    <source>
        <dbReference type="Proteomes" id="UP000031938"/>
    </source>
</evidence>
<organism evidence="1 2">
    <name type="scientific">Jeotgalibacillus soli</name>
    <dbReference type="NCBI Taxonomy" id="889306"/>
    <lineage>
        <taxon>Bacteria</taxon>
        <taxon>Bacillati</taxon>
        <taxon>Bacillota</taxon>
        <taxon>Bacilli</taxon>
        <taxon>Bacillales</taxon>
        <taxon>Caryophanaceae</taxon>
        <taxon>Jeotgalibacillus</taxon>
    </lineage>
</organism>
<keyword evidence="2" id="KW-1185">Reference proteome</keyword>
<dbReference type="PATRIC" id="fig|889306.3.peg.2753"/>
<sequence length="52" mass="5850">MLQKPPAIPILDIDCSLVSWAPTTGNYEVTRKIRRKGKEKGRILQGDKKIVS</sequence>
<dbReference type="EMBL" id="JXRP01000018">
    <property type="protein sequence ID" value="KIL45196.1"/>
    <property type="molecule type" value="Genomic_DNA"/>
</dbReference>
<reference evidence="1 2" key="1">
    <citation type="submission" date="2015-01" db="EMBL/GenBank/DDBJ databases">
        <title>Genome sequencing of Jeotgalibacillus soli.</title>
        <authorList>
            <person name="Goh K.M."/>
            <person name="Chan K.-G."/>
            <person name="Yaakop A.S."/>
            <person name="Ee R."/>
            <person name="Gan H.M."/>
            <person name="Chan C.S."/>
        </authorList>
    </citation>
    <scope>NUCLEOTIDE SEQUENCE [LARGE SCALE GENOMIC DNA]</scope>
    <source>
        <strain evidence="1 2">P9</strain>
    </source>
</reference>